<keyword evidence="3" id="KW-1185">Reference proteome</keyword>
<gene>
    <name evidence="2" type="ORF">SAMN02745716_0604</name>
</gene>
<dbReference type="Proteomes" id="UP000222056">
    <property type="component" value="Unassembled WGS sequence"/>
</dbReference>
<dbReference type="AlphaFoldDB" id="A0A1H6FJ98"/>
<organism evidence="2 3">
    <name type="scientific">Thermoleophilum album</name>
    <dbReference type="NCBI Taxonomy" id="29539"/>
    <lineage>
        <taxon>Bacteria</taxon>
        <taxon>Bacillati</taxon>
        <taxon>Actinomycetota</taxon>
        <taxon>Thermoleophilia</taxon>
        <taxon>Thermoleophilales</taxon>
        <taxon>Thermoleophilaceae</taxon>
        <taxon>Thermoleophilum</taxon>
    </lineage>
</organism>
<proteinExistence type="predicted"/>
<evidence type="ECO:0000256" key="1">
    <source>
        <dbReference type="SAM" id="MobiDB-lite"/>
    </source>
</evidence>
<protein>
    <submittedName>
        <fullName evidence="2">Uncharacterized protein</fullName>
    </submittedName>
</protein>
<evidence type="ECO:0000313" key="3">
    <source>
        <dbReference type="Proteomes" id="UP000222056"/>
    </source>
</evidence>
<evidence type="ECO:0000313" key="2">
    <source>
        <dbReference type="EMBL" id="SEH10937.1"/>
    </source>
</evidence>
<feature type="region of interest" description="Disordered" evidence="1">
    <location>
        <begin position="1"/>
        <end position="122"/>
    </location>
</feature>
<reference evidence="3" key="1">
    <citation type="submission" date="2016-10" db="EMBL/GenBank/DDBJ databases">
        <authorList>
            <person name="Varghese N."/>
            <person name="Submissions S."/>
        </authorList>
    </citation>
    <scope>NUCLEOTIDE SEQUENCE [LARGE SCALE GENOMIC DNA]</scope>
    <source>
        <strain evidence="3">ATCC 35263</strain>
    </source>
</reference>
<name>A0A1H6FJ98_THEAL</name>
<dbReference type="EMBL" id="FNWJ01000001">
    <property type="protein sequence ID" value="SEH10937.1"/>
    <property type="molecule type" value="Genomic_DNA"/>
</dbReference>
<feature type="compositionally biased region" description="Basic and acidic residues" evidence="1">
    <location>
        <begin position="1"/>
        <end position="13"/>
    </location>
</feature>
<feature type="compositionally biased region" description="Basic and acidic residues" evidence="1">
    <location>
        <begin position="106"/>
        <end position="121"/>
    </location>
</feature>
<accession>A0A1H6FJ98</accession>
<feature type="compositionally biased region" description="Gly residues" evidence="1">
    <location>
        <begin position="45"/>
        <end position="66"/>
    </location>
</feature>
<sequence>MLFPRRPEEESKTRAAASEQYGRSFERPLVPVVLDRALVGPDQGSRGGGGQSGEEGGGAGGHGQGEPGEQPRGGSAGDAVHGMPEPSNGAHTRTAPVVGSQKRRDRREGAPERTARAERTGRRSLIRAPSVVVRRGRLRVVFLAGAPKGWSVVLRLPARGAGREIALPVKCRRVRARTWQCATGLAPQRVVAALYRSKALTVLVTRRGDRQYPAVKYRLALRVADTRRGDHASGRD</sequence>